<dbReference type="CDD" id="cd17365">
    <property type="entry name" value="MFS_PcaK_like"/>
    <property type="match status" value="1"/>
</dbReference>
<accession>A0A3N4MNQ3</accession>
<feature type="transmembrane region" description="Helical" evidence="5">
    <location>
        <begin position="110"/>
        <end position="131"/>
    </location>
</feature>
<dbReference type="SUPFAM" id="SSF103473">
    <property type="entry name" value="MFS general substrate transporter"/>
    <property type="match status" value="1"/>
</dbReference>
<dbReference type="Pfam" id="PF07690">
    <property type="entry name" value="MFS_1"/>
    <property type="match status" value="1"/>
</dbReference>
<evidence type="ECO:0000259" key="6">
    <source>
        <dbReference type="PROSITE" id="PS50850"/>
    </source>
</evidence>
<evidence type="ECO:0000256" key="2">
    <source>
        <dbReference type="ARBA" id="ARBA00022692"/>
    </source>
</evidence>
<dbReference type="RefSeq" id="WP_123804991.1">
    <property type="nucleotide sequence ID" value="NZ_RPFL01000061.1"/>
</dbReference>
<dbReference type="Proteomes" id="UP000272412">
    <property type="component" value="Unassembled WGS sequence"/>
</dbReference>
<keyword evidence="3 5" id="KW-1133">Transmembrane helix</keyword>
<feature type="transmembrane region" description="Helical" evidence="5">
    <location>
        <begin position="341"/>
        <end position="363"/>
    </location>
</feature>
<sequence length="440" mass="46884">MDLRQKIAQSPMSGFQWMVVALTFILNMLDGFDVLAVAFTAKSIQTELGLDGAHIGTLMSAGLLGMTLGSVFLAPLADRFGRRPLLIFSTLLSAIGMLMTYFSHSMETIAFWRIVTGLGVGGILPCTNVIVSEYANQKWRGLAIAIYASGFGIGAMLGGMSAVMLQGEYGWRSVFLVGAVLTMLAVVLLMVVLPESVDFLLTKRPANAKARLDKIAAKMGLSGDWVFSEVEQGVKKAKVSVLRLFEPQYRATTLLIWLAFITVMASYYFINSWTPALLEQAGMAKEQSQSVGMAISVGGAIGSLIFGFLASRWAARTVLISFGVLAVGAIFAFLSSSALSAALVFAVLLGALMNGCIAGLYTINPTLYAADFRSTGVGVTIGIGRLGSILAPIMAGGLLDSGWAKDDLYGATAAVIILAVVALFFLKPKVERLKKNMLDY</sequence>
<comment type="caution">
    <text evidence="7">The sequence shown here is derived from an EMBL/GenBank/DDBJ whole genome shotgun (WGS) entry which is preliminary data.</text>
</comment>
<name>A0A3N4MNQ3_9NEIS</name>
<feature type="transmembrane region" description="Helical" evidence="5">
    <location>
        <begin position="290"/>
        <end position="310"/>
    </location>
</feature>
<feature type="transmembrane region" description="Helical" evidence="5">
    <location>
        <begin position="251"/>
        <end position="270"/>
    </location>
</feature>
<dbReference type="GO" id="GO:0005886">
    <property type="term" value="C:plasma membrane"/>
    <property type="evidence" value="ECO:0007669"/>
    <property type="project" value="TreeGrafter"/>
</dbReference>
<gene>
    <name evidence="7" type="ORF">EGK74_12815</name>
</gene>
<organism evidence="7 8">
    <name type="scientific">Neisseria weixii</name>
    <dbReference type="NCBI Taxonomy" id="1853276"/>
    <lineage>
        <taxon>Bacteria</taxon>
        <taxon>Pseudomonadati</taxon>
        <taxon>Pseudomonadota</taxon>
        <taxon>Betaproteobacteria</taxon>
        <taxon>Neisseriales</taxon>
        <taxon>Neisseriaceae</taxon>
        <taxon>Neisseria</taxon>
    </lineage>
</organism>
<feature type="transmembrane region" description="Helical" evidence="5">
    <location>
        <begin position="375"/>
        <end position="396"/>
    </location>
</feature>
<feature type="transmembrane region" description="Helical" evidence="5">
    <location>
        <begin position="85"/>
        <end position="104"/>
    </location>
</feature>
<feature type="transmembrane region" description="Helical" evidence="5">
    <location>
        <begin position="143"/>
        <end position="165"/>
    </location>
</feature>
<evidence type="ECO:0000256" key="3">
    <source>
        <dbReference type="ARBA" id="ARBA00022989"/>
    </source>
</evidence>
<feature type="transmembrane region" description="Helical" evidence="5">
    <location>
        <begin position="53"/>
        <end position="73"/>
    </location>
</feature>
<feature type="transmembrane region" description="Helical" evidence="5">
    <location>
        <begin position="20"/>
        <end position="41"/>
    </location>
</feature>
<dbReference type="PROSITE" id="PS00216">
    <property type="entry name" value="SUGAR_TRANSPORT_1"/>
    <property type="match status" value="1"/>
</dbReference>
<evidence type="ECO:0000256" key="1">
    <source>
        <dbReference type="ARBA" id="ARBA00004141"/>
    </source>
</evidence>
<dbReference type="Gene3D" id="1.20.1250.20">
    <property type="entry name" value="MFS general substrate transporter like domains"/>
    <property type="match status" value="1"/>
</dbReference>
<dbReference type="PANTHER" id="PTHR23508:SF10">
    <property type="entry name" value="CARBOXYLIC ACID TRANSPORTER PROTEIN HOMOLOG"/>
    <property type="match status" value="1"/>
</dbReference>
<evidence type="ECO:0000256" key="5">
    <source>
        <dbReference type="SAM" id="Phobius"/>
    </source>
</evidence>
<feature type="transmembrane region" description="Helical" evidence="5">
    <location>
        <begin position="171"/>
        <end position="193"/>
    </location>
</feature>
<feature type="transmembrane region" description="Helical" evidence="5">
    <location>
        <begin position="408"/>
        <end position="426"/>
    </location>
</feature>
<dbReference type="InterPro" id="IPR011701">
    <property type="entry name" value="MFS"/>
</dbReference>
<comment type="subcellular location">
    <subcellularLocation>
        <location evidence="1">Membrane</location>
        <topology evidence="1">Multi-pass membrane protein</topology>
    </subcellularLocation>
</comment>
<dbReference type="AlphaFoldDB" id="A0A3N4MNQ3"/>
<keyword evidence="8" id="KW-1185">Reference proteome</keyword>
<dbReference type="InterPro" id="IPR005829">
    <property type="entry name" value="Sugar_transporter_CS"/>
</dbReference>
<evidence type="ECO:0000313" key="7">
    <source>
        <dbReference type="EMBL" id="RPD83297.1"/>
    </source>
</evidence>
<keyword evidence="2 5" id="KW-0812">Transmembrane</keyword>
<dbReference type="PANTHER" id="PTHR23508">
    <property type="entry name" value="CARBOXYLIC ACID TRANSPORTER PROTEIN HOMOLOG"/>
    <property type="match status" value="1"/>
</dbReference>
<dbReference type="PROSITE" id="PS50850">
    <property type="entry name" value="MFS"/>
    <property type="match status" value="1"/>
</dbReference>
<feature type="transmembrane region" description="Helical" evidence="5">
    <location>
        <begin position="317"/>
        <end position="335"/>
    </location>
</feature>
<dbReference type="InterPro" id="IPR020846">
    <property type="entry name" value="MFS_dom"/>
</dbReference>
<feature type="domain" description="Major facilitator superfamily (MFS) profile" evidence="6">
    <location>
        <begin position="19"/>
        <end position="431"/>
    </location>
</feature>
<evidence type="ECO:0000313" key="8">
    <source>
        <dbReference type="Proteomes" id="UP000272412"/>
    </source>
</evidence>
<proteinExistence type="predicted"/>
<dbReference type="GO" id="GO:0046943">
    <property type="term" value="F:carboxylic acid transmembrane transporter activity"/>
    <property type="evidence" value="ECO:0007669"/>
    <property type="project" value="TreeGrafter"/>
</dbReference>
<dbReference type="OrthoDB" id="7066727at2"/>
<dbReference type="EMBL" id="RPFL01000061">
    <property type="protein sequence ID" value="RPD83297.1"/>
    <property type="molecule type" value="Genomic_DNA"/>
</dbReference>
<dbReference type="InterPro" id="IPR036259">
    <property type="entry name" value="MFS_trans_sf"/>
</dbReference>
<reference evidence="7 8" key="1">
    <citation type="submission" date="2018-11" db="EMBL/GenBank/DDBJ databases">
        <title>Neisseria weixii sp. nov. isolated from the rectal contents of plateau pika (Ochotona cruzoniae).</title>
        <authorList>
            <person name="Zhang G."/>
        </authorList>
    </citation>
    <scope>NUCLEOTIDE SEQUENCE [LARGE SCALE GENOMIC DNA]</scope>
    <source>
        <strain evidence="7 8">10009</strain>
    </source>
</reference>
<dbReference type="PROSITE" id="PS00217">
    <property type="entry name" value="SUGAR_TRANSPORT_2"/>
    <property type="match status" value="1"/>
</dbReference>
<keyword evidence="4 5" id="KW-0472">Membrane</keyword>
<evidence type="ECO:0000256" key="4">
    <source>
        <dbReference type="ARBA" id="ARBA00023136"/>
    </source>
</evidence>
<protein>
    <submittedName>
        <fullName evidence="7">MFS transporter</fullName>
    </submittedName>
</protein>